<evidence type="ECO:0000313" key="2">
    <source>
        <dbReference type="Proteomes" id="UP000318483"/>
    </source>
</evidence>
<proteinExistence type="predicted"/>
<protein>
    <submittedName>
        <fullName evidence="1">Uncharacterized protein</fullName>
    </submittedName>
</protein>
<name>A0A5B8IVC2_9RHOB</name>
<reference evidence="1 2" key="1">
    <citation type="submission" date="2019-07" db="EMBL/GenBank/DDBJ databases">
        <title>Litoreibacter alkalisoli sp. nov., isolated from saline-alkaline soil.</title>
        <authorList>
            <person name="Wang S."/>
            <person name="Xu L."/>
            <person name="Xing Y.-T."/>
            <person name="Sun J.-Q."/>
        </authorList>
    </citation>
    <scope>NUCLEOTIDE SEQUENCE [LARGE SCALE GENOMIC DNA]</scope>
    <source>
        <strain evidence="1 2">LN3S51</strain>
    </source>
</reference>
<dbReference type="Proteomes" id="UP000318483">
    <property type="component" value="Chromosome"/>
</dbReference>
<dbReference type="KEGG" id="lit:FPZ52_06985"/>
<dbReference type="EMBL" id="CP042261">
    <property type="protein sequence ID" value="QDY69393.1"/>
    <property type="molecule type" value="Genomic_DNA"/>
</dbReference>
<sequence length="181" mass="19701">MRYWVAIFLTGLVVSLTAGSVMSAPHLDRSELYSGGAWRVELTVDTDGGDLWCSASTRNRAGQSFDLTLYDSGRIALFVTDPRWDLAQRDVSFGLDVDGGFWRLRGRAQGTSIGAALPSGSDAVELLERISVGRRATLINNRRLPVANFALQGGDRAFVELYDCASKISDDHALQVSADPF</sequence>
<gene>
    <name evidence="1" type="ORF">FPZ52_06985</name>
</gene>
<evidence type="ECO:0000313" key="1">
    <source>
        <dbReference type="EMBL" id="QDY69393.1"/>
    </source>
</evidence>
<accession>A0A5B8IVC2</accession>
<organism evidence="1 2">
    <name type="scientific">Qingshengfaniella alkalisoli</name>
    <dbReference type="NCBI Taxonomy" id="2599296"/>
    <lineage>
        <taxon>Bacteria</taxon>
        <taxon>Pseudomonadati</taxon>
        <taxon>Pseudomonadota</taxon>
        <taxon>Alphaproteobacteria</taxon>
        <taxon>Rhodobacterales</taxon>
        <taxon>Paracoccaceae</taxon>
        <taxon>Qingshengfaniella</taxon>
    </lineage>
</organism>
<dbReference type="AlphaFoldDB" id="A0A5B8IVC2"/>
<dbReference type="OrthoDB" id="7847786at2"/>
<dbReference type="RefSeq" id="WP_146364772.1">
    <property type="nucleotide sequence ID" value="NZ_CP042261.1"/>
</dbReference>
<keyword evidence="2" id="KW-1185">Reference proteome</keyword>